<evidence type="ECO:0000313" key="1">
    <source>
        <dbReference type="EMBL" id="NMN01683.1"/>
    </source>
</evidence>
<dbReference type="EMBL" id="JAAIIJ010000003">
    <property type="protein sequence ID" value="NMN01683.1"/>
    <property type="molecule type" value="Genomic_DNA"/>
</dbReference>
<sequence length="293" mass="31220">MSAVSESITRRTTLGDLTERYGWELVPSFATGVTVTSLADNLDSIVPGALVAFGDKANAQTLYRARCRGAYAAVVSPAVREMLPADFDLPLLIGEMGARQLGQLACLMAGEPSSSLAVFAVCGNQSTQVAEQLARCLHMLGNPVGLLSVDGSYSLERTLNLAYPLNALDMQQCLAVCCEDGAAAAVIALDGQTVALEGLQAVSIDVLGSLQPAPPRADQAYIERLQNEYGFLFDDKMRLTICTEESNTLARVAAKSLDPLDERHLSLAISMMLAAGVRRSSIRNALRVSDDLH</sequence>
<proteinExistence type="predicted"/>
<name>A0ABX1SV32_9BIFI</name>
<accession>A0ABX1SV32</accession>
<reference evidence="1 2" key="1">
    <citation type="submission" date="2020-02" db="EMBL/GenBank/DDBJ databases">
        <title>Characterization of phylogenetic diversity of novel bifidobacterial species isolated in Czech ZOOs.</title>
        <authorList>
            <person name="Lugli G.A."/>
            <person name="Vera N.B."/>
            <person name="Ventura M."/>
        </authorList>
    </citation>
    <scope>NUCLEOTIDE SEQUENCE [LARGE SCALE GENOMIC DNA]</scope>
    <source>
        <strain evidence="1 2">DSM 109963</strain>
    </source>
</reference>
<evidence type="ECO:0000313" key="2">
    <source>
        <dbReference type="Proteomes" id="UP000553756"/>
    </source>
</evidence>
<comment type="caution">
    <text evidence="1">The sequence shown here is derived from an EMBL/GenBank/DDBJ whole genome shotgun (WGS) entry which is preliminary data.</text>
</comment>
<organism evidence="1 2">
    <name type="scientific">Bifidobacterium panos</name>
    <dbReference type="NCBI Taxonomy" id="2675321"/>
    <lineage>
        <taxon>Bacteria</taxon>
        <taxon>Bacillati</taxon>
        <taxon>Actinomycetota</taxon>
        <taxon>Actinomycetes</taxon>
        <taxon>Bifidobacteriales</taxon>
        <taxon>Bifidobacteriaceae</taxon>
        <taxon>Bifidobacterium</taxon>
    </lineage>
</organism>
<protein>
    <submittedName>
        <fullName evidence="1">UDP-N-acetylmuramyl peptide synthase</fullName>
    </submittedName>
</protein>
<gene>
    <name evidence="1" type="ORF">G1C94_0304</name>
</gene>
<keyword evidence="2" id="KW-1185">Reference proteome</keyword>
<dbReference type="Proteomes" id="UP000553756">
    <property type="component" value="Unassembled WGS sequence"/>
</dbReference>
<dbReference type="RefSeq" id="WP_172144038.1">
    <property type="nucleotide sequence ID" value="NZ_JAAIIJ010000003.1"/>
</dbReference>